<dbReference type="Pfam" id="PF09723">
    <property type="entry name" value="Zn_ribbon_8"/>
    <property type="match status" value="1"/>
</dbReference>
<protein>
    <submittedName>
        <fullName evidence="3">FmdB family transcriptional regulator</fullName>
    </submittedName>
</protein>
<dbReference type="PANTHER" id="PTHR34404">
    <property type="entry name" value="REGULATORY PROTEIN, FMDB FAMILY"/>
    <property type="match status" value="1"/>
</dbReference>
<feature type="compositionally biased region" description="Basic and acidic residues" evidence="1">
    <location>
        <begin position="57"/>
        <end position="79"/>
    </location>
</feature>
<dbReference type="SMART" id="SM00834">
    <property type="entry name" value="CxxC_CXXC_SSSS"/>
    <property type="match status" value="1"/>
</dbReference>
<feature type="compositionally biased region" description="Basic and acidic residues" evidence="1">
    <location>
        <begin position="87"/>
        <end position="103"/>
    </location>
</feature>
<proteinExistence type="predicted"/>
<evidence type="ECO:0000313" key="3">
    <source>
        <dbReference type="EMBL" id="PIS29727.1"/>
    </source>
</evidence>
<comment type="caution">
    <text evidence="3">The sequence shown here is derived from an EMBL/GenBank/DDBJ whole genome shotgun (WGS) entry which is preliminary data.</text>
</comment>
<dbReference type="AlphaFoldDB" id="A0A2H0XXQ7"/>
<feature type="domain" description="Putative regulatory protein FmdB zinc ribbon" evidence="2">
    <location>
        <begin position="1"/>
        <end position="41"/>
    </location>
</feature>
<dbReference type="EMBL" id="PEYM01000075">
    <property type="protein sequence ID" value="PIS29727.1"/>
    <property type="molecule type" value="Genomic_DNA"/>
</dbReference>
<dbReference type="NCBIfam" id="TIGR02605">
    <property type="entry name" value="CxxC_CxxC_SSSS"/>
    <property type="match status" value="1"/>
</dbReference>
<feature type="region of interest" description="Disordered" evidence="1">
    <location>
        <begin position="57"/>
        <end position="103"/>
    </location>
</feature>
<dbReference type="InterPro" id="IPR013429">
    <property type="entry name" value="Regulatory_FmdB_Zinc_ribbon"/>
</dbReference>
<evidence type="ECO:0000313" key="4">
    <source>
        <dbReference type="Proteomes" id="UP000231343"/>
    </source>
</evidence>
<evidence type="ECO:0000259" key="2">
    <source>
        <dbReference type="SMART" id="SM00834"/>
    </source>
</evidence>
<accession>A0A2H0XXQ7</accession>
<dbReference type="PANTHER" id="PTHR34404:SF2">
    <property type="entry name" value="CONSERVED SERINE RICH PROTEIN"/>
    <property type="match status" value="1"/>
</dbReference>
<evidence type="ECO:0000256" key="1">
    <source>
        <dbReference type="SAM" id="MobiDB-lite"/>
    </source>
</evidence>
<gene>
    <name evidence="3" type="ORF">COT42_04505</name>
</gene>
<name>A0A2H0XXQ7_UNCSA</name>
<sequence length="103" mass="11493">MPLYDYKCKKCGHIFEVQQKMTDELLRKCPKCAGLIHRLISAAGIVFKGNGFYVTDYKRGAGTRDEGLGKIEKKTEKASPPKVDQPSAEKDKPQTSKQSKTSD</sequence>
<dbReference type="Proteomes" id="UP000231343">
    <property type="component" value="Unassembled WGS sequence"/>
</dbReference>
<reference evidence="3 4" key="1">
    <citation type="submission" date="2017-09" db="EMBL/GenBank/DDBJ databases">
        <title>Depth-based differentiation of microbial function through sediment-hosted aquifers and enrichment of novel symbionts in the deep terrestrial subsurface.</title>
        <authorList>
            <person name="Probst A.J."/>
            <person name="Ladd B."/>
            <person name="Jarett J.K."/>
            <person name="Geller-Mcgrath D.E."/>
            <person name="Sieber C.M."/>
            <person name="Emerson J.B."/>
            <person name="Anantharaman K."/>
            <person name="Thomas B.C."/>
            <person name="Malmstrom R."/>
            <person name="Stieglmeier M."/>
            <person name="Klingl A."/>
            <person name="Woyke T."/>
            <person name="Ryan C.M."/>
            <person name="Banfield J.F."/>
        </authorList>
    </citation>
    <scope>NUCLEOTIDE SEQUENCE [LARGE SCALE GENOMIC DNA]</scope>
    <source>
        <strain evidence="3">CG08_land_8_20_14_0_20_45_16</strain>
    </source>
</reference>
<organism evidence="3 4">
    <name type="scientific">Candidatus Saganbacteria bacterium CG08_land_8_20_14_0_20_45_16</name>
    <dbReference type="NCBI Taxonomy" id="2014293"/>
    <lineage>
        <taxon>Bacteria</taxon>
        <taxon>Bacillati</taxon>
        <taxon>Saganbacteria</taxon>
    </lineage>
</organism>